<keyword evidence="5 12" id="KW-0227">DNA damage</keyword>
<dbReference type="PATRIC" id="fig|673862.3.peg.786"/>
<dbReference type="GO" id="GO:0009380">
    <property type="term" value="C:excinuclease repair complex"/>
    <property type="evidence" value="ECO:0007669"/>
    <property type="project" value="InterPro"/>
</dbReference>
<feature type="domain" description="UVR" evidence="13">
    <location>
        <begin position="629"/>
        <end position="664"/>
    </location>
</feature>
<dbReference type="GO" id="GO:0004518">
    <property type="term" value="F:nuclease activity"/>
    <property type="evidence" value="ECO:0007669"/>
    <property type="project" value="UniProtKB-KW"/>
</dbReference>
<dbReference type="Pfam" id="PF17757">
    <property type="entry name" value="UvrB_inter"/>
    <property type="match status" value="1"/>
</dbReference>
<dbReference type="AlphaFoldDB" id="V6DH59"/>
<comment type="similarity">
    <text evidence="2 12">Belongs to the UvrB family.</text>
</comment>
<dbReference type="PROSITE" id="PS50151">
    <property type="entry name" value="UVR"/>
    <property type="match status" value="1"/>
</dbReference>
<comment type="subunit">
    <text evidence="10 12">Forms a heterotetramer with UvrA during the search for lesions. Interacts with UvrC in an incision complex.</text>
</comment>
<dbReference type="CDD" id="cd17916">
    <property type="entry name" value="DEXHc_UvrB"/>
    <property type="match status" value="1"/>
</dbReference>
<dbReference type="GO" id="GO:0009432">
    <property type="term" value="P:SOS response"/>
    <property type="evidence" value="ECO:0007669"/>
    <property type="project" value="UniProtKB-KW"/>
</dbReference>
<evidence type="ECO:0000259" key="15">
    <source>
        <dbReference type="PROSITE" id="PS51194"/>
    </source>
</evidence>
<evidence type="ECO:0000256" key="10">
    <source>
        <dbReference type="ARBA" id="ARBA00026033"/>
    </source>
</evidence>
<dbReference type="InterPro" id="IPR004807">
    <property type="entry name" value="UvrB"/>
</dbReference>
<evidence type="ECO:0000313" key="16">
    <source>
        <dbReference type="EMBL" id="CDK30895.1"/>
    </source>
</evidence>
<dbReference type="InterPro" id="IPR027417">
    <property type="entry name" value="P-loop_NTPase"/>
</dbReference>
<dbReference type="Pfam" id="PF00271">
    <property type="entry name" value="Helicase_C"/>
    <property type="match status" value="1"/>
</dbReference>
<comment type="subcellular location">
    <subcellularLocation>
        <location evidence="1 12">Cytoplasm</location>
    </subcellularLocation>
</comment>
<dbReference type="SMART" id="SM00487">
    <property type="entry name" value="DEXDc"/>
    <property type="match status" value="1"/>
</dbReference>
<dbReference type="PANTHER" id="PTHR24029">
    <property type="entry name" value="UVRABC SYSTEM PROTEIN B"/>
    <property type="match status" value="1"/>
</dbReference>
<dbReference type="Pfam" id="PF02151">
    <property type="entry name" value="UVR"/>
    <property type="match status" value="1"/>
</dbReference>
<dbReference type="EMBL" id="HG793133">
    <property type="protein sequence ID" value="CDK30895.1"/>
    <property type="molecule type" value="Genomic_DNA"/>
</dbReference>
<protein>
    <recommendedName>
        <fullName evidence="11 12">UvrABC system protein B</fullName>
    </recommendedName>
</protein>
<dbReference type="SMART" id="SM00490">
    <property type="entry name" value="HELICc"/>
    <property type="match status" value="1"/>
</dbReference>
<dbReference type="GO" id="GO:0005524">
    <property type="term" value="F:ATP binding"/>
    <property type="evidence" value="ECO:0007669"/>
    <property type="project" value="UniProtKB-KW"/>
</dbReference>
<keyword evidence="16" id="KW-0378">Hydrolase</keyword>
<dbReference type="eggNOG" id="COG0556">
    <property type="taxonomic scope" value="Bacteria"/>
</dbReference>
<evidence type="ECO:0000256" key="2">
    <source>
        <dbReference type="ARBA" id="ARBA00008533"/>
    </source>
</evidence>
<dbReference type="Proteomes" id="UP000018769">
    <property type="component" value="Chromosome I"/>
</dbReference>
<evidence type="ECO:0000256" key="6">
    <source>
        <dbReference type="ARBA" id="ARBA00022769"/>
    </source>
</evidence>
<feature type="domain" description="Helicase C-terminal" evidence="15">
    <location>
        <begin position="434"/>
        <end position="596"/>
    </location>
</feature>
<dbReference type="PROSITE" id="PS51194">
    <property type="entry name" value="HELICASE_CTER"/>
    <property type="match status" value="1"/>
</dbReference>
<dbReference type="OrthoDB" id="9806651at2"/>
<dbReference type="InterPro" id="IPR001943">
    <property type="entry name" value="UVR_dom"/>
</dbReference>
<dbReference type="NCBIfam" id="TIGR00631">
    <property type="entry name" value="uvrb"/>
    <property type="match status" value="1"/>
</dbReference>
<dbReference type="NCBIfam" id="NF003673">
    <property type="entry name" value="PRK05298.1"/>
    <property type="match status" value="1"/>
</dbReference>
<dbReference type="Pfam" id="PF12344">
    <property type="entry name" value="UvrB"/>
    <property type="match status" value="1"/>
</dbReference>
<dbReference type="Gene3D" id="3.40.50.300">
    <property type="entry name" value="P-loop containing nucleotide triphosphate hydrolases"/>
    <property type="match status" value="3"/>
</dbReference>
<dbReference type="PANTHER" id="PTHR24029:SF0">
    <property type="entry name" value="UVRABC SYSTEM PROTEIN B"/>
    <property type="match status" value="1"/>
</dbReference>
<keyword evidence="9 12" id="KW-0234">DNA repair</keyword>
<evidence type="ECO:0000256" key="12">
    <source>
        <dbReference type="RuleBase" id="RU003587"/>
    </source>
</evidence>
<feature type="domain" description="Helicase ATP-binding" evidence="14">
    <location>
        <begin position="34"/>
        <end position="168"/>
    </location>
</feature>
<dbReference type="GO" id="GO:0016887">
    <property type="term" value="F:ATP hydrolysis activity"/>
    <property type="evidence" value="ECO:0007669"/>
    <property type="project" value="InterPro"/>
</dbReference>
<dbReference type="InterPro" id="IPR006935">
    <property type="entry name" value="Helicase/UvrB_N"/>
</dbReference>
<evidence type="ECO:0000256" key="9">
    <source>
        <dbReference type="ARBA" id="ARBA00023204"/>
    </source>
</evidence>
<proteinExistence type="inferred from homology"/>
<dbReference type="GO" id="GO:0005737">
    <property type="term" value="C:cytoplasm"/>
    <property type="evidence" value="ECO:0007669"/>
    <property type="project" value="UniProtKB-SubCell"/>
</dbReference>
<keyword evidence="6 12" id="KW-0228">DNA excision</keyword>
<evidence type="ECO:0000256" key="1">
    <source>
        <dbReference type="ARBA" id="ARBA00004496"/>
    </source>
</evidence>
<dbReference type="InterPro" id="IPR001650">
    <property type="entry name" value="Helicase_C-like"/>
</dbReference>
<evidence type="ECO:0000259" key="13">
    <source>
        <dbReference type="PROSITE" id="PS50151"/>
    </source>
</evidence>
<keyword evidence="16" id="KW-0347">Helicase</keyword>
<dbReference type="SUPFAM" id="SSF52540">
    <property type="entry name" value="P-loop containing nucleoside triphosphate hydrolases"/>
    <property type="match status" value="2"/>
</dbReference>
<dbReference type="RefSeq" id="WP_023792737.1">
    <property type="nucleotide sequence ID" value="NC_023003.1"/>
</dbReference>
<dbReference type="Gene3D" id="4.10.860.10">
    <property type="entry name" value="UVR domain"/>
    <property type="match status" value="1"/>
</dbReference>
<gene>
    <name evidence="16" type="primary">uvrB</name>
    <name evidence="16" type="ORF">BABL1_gene_23</name>
</gene>
<dbReference type="GO" id="GO:0004386">
    <property type="term" value="F:helicase activity"/>
    <property type="evidence" value="ECO:0007669"/>
    <property type="project" value="UniProtKB-KW"/>
</dbReference>
<keyword evidence="12" id="KW-0742">SOS response</keyword>
<keyword evidence="3" id="KW-0963">Cytoplasm</keyword>
<evidence type="ECO:0000256" key="8">
    <source>
        <dbReference type="ARBA" id="ARBA00022881"/>
    </source>
</evidence>
<dbReference type="KEGG" id="dpb:BABL1_gene_23"/>
<keyword evidence="7" id="KW-0067">ATP-binding</keyword>
<keyword evidence="4" id="KW-0547">Nucleotide-binding</keyword>
<dbReference type="GO" id="GO:0003677">
    <property type="term" value="F:DNA binding"/>
    <property type="evidence" value="ECO:0007669"/>
    <property type="project" value="InterPro"/>
</dbReference>
<evidence type="ECO:0000256" key="3">
    <source>
        <dbReference type="ARBA" id="ARBA00022490"/>
    </source>
</evidence>
<evidence type="ECO:0000256" key="11">
    <source>
        <dbReference type="ARBA" id="ARBA00029504"/>
    </source>
</evidence>
<dbReference type="InterPro" id="IPR036876">
    <property type="entry name" value="UVR_dom_sf"/>
</dbReference>
<evidence type="ECO:0000313" key="17">
    <source>
        <dbReference type="Proteomes" id="UP000018769"/>
    </source>
</evidence>
<dbReference type="Pfam" id="PF04851">
    <property type="entry name" value="ResIII"/>
    <property type="match status" value="1"/>
</dbReference>
<dbReference type="HOGENOM" id="CLU_009621_2_1_7"/>
<accession>V6DH59</accession>
<keyword evidence="17" id="KW-1185">Reference proteome</keyword>
<evidence type="ECO:0000256" key="5">
    <source>
        <dbReference type="ARBA" id="ARBA00022763"/>
    </source>
</evidence>
<evidence type="ECO:0000256" key="7">
    <source>
        <dbReference type="ARBA" id="ARBA00022840"/>
    </source>
</evidence>
<dbReference type="InterPro" id="IPR024759">
    <property type="entry name" value="UvrB_YAD/RRR_dom"/>
</dbReference>
<sequence length="666" mass="76645">MSKSIFKLKSKFKPAGDQIKAIEQLSKSRTESDLNKDNKPNISTLLGVTGSGKTFTIANVIANQNKKVLILAPNKTLAAQLYEEFSLFFPENKVCYFVSYYDYYQPESYLPAQDIYIAKETKVNAELERLRIEAAASIINRPDTIVIASVSCIYSLGNPQDYRELAFSLELGQNLSRTELLRKLVFIQYERNDIEKSSGTFQVFGNSVEVQLPYQREKLRIEIFDDKIEALQWVDKNNNNILMNLDNTLIFPAKHFVTTQEKKDRAIISIEKELNSWLPEIKNDLYSHRLKTRITHDLEMIKETGYCSGIENYSVHFEGRAKGEKPFCLLDFFQDDFLLIIDESHIALPQLNGMYQGDRSRKQNLIDFGFRLPSALDNRPLKFDEIEKYFKDVIFISATPSEYEYKNSSLIVEQIIRPTGLVDPLIIVQEREGQIEHLISQIKETKSKGFRSLVTVLTKKLAEELAYYLEREMINVCYLHSSIKTPERTEILHKLRLGVFDCVVGVNLLREGLDLPEVALVAIMDADVESFLRDKRSLIQTVGRAARNTESKVIFYADKITKSMELAITETNRRRALQIAYNKDHNISPVTVQREVSKSISKIQEAIALSSKSNKKKKVNKIDSDIDILDNITKLEKLMQEAADNFDFEKAIELRQKWFELKSLLK</sequence>
<dbReference type="SUPFAM" id="SSF46600">
    <property type="entry name" value="C-terminal UvrC-binding domain of UvrB"/>
    <property type="match status" value="1"/>
</dbReference>
<reference evidence="16 17" key="1">
    <citation type="journal article" date="2015" name="Biol. Direct">
        <title>Babela massiliensis, a representative of a widespread bacterial phylum with unusual adaptations to parasitism in amoebae.</title>
        <authorList>
            <person name="Pagnier I."/>
            <person name="Yutin N."/>
            <person name="Croce O."/>
            <person name="Makarova K.S."/>
            <person name="Wolf Y.I."/>
            <person name="Benamar S."/>
            <person name="Raoult D."/>
            <person name="Koonin E.V."/>
            <person name="La Scola B."/>
        </authorList>
    </citation>
    <scope>NUCLEOTIDE SEQUENCE [LARGE SCALE GENOMIC DNA]</scope>
    <source>
        <strain evidence="17">BABL1</strain>
    </source>
</reference>
<dbReference type="InterPro" id="IPR041471">
    <property type="entry name" value="UvrB_inter"/>
</dbReference>
<dbReference type="InterPro" id="IPR014001">
    <property type="entry name" value="Helicase_ATP-bd"/>
</dbReference>
<dbReference type="GO" id="GO:0006289">
    <property type="term" value="P:nucleotide-excision repair"/>
    <property type="evidence" value="ECO:0007669"/>
    <property type="project" value="InterPro"/>
</dbReference>
<organism evidence="16 17">
    <name type="scientific">Candidatus Babela massiliensis</name>
    <dbReference type="NCBI Taxonomy" id="673862"/>
    <lineage>
        <taxon>Bacteria</taxon>
        <taxon>Candidatus Babelota</taxon>
        <taxon>Candidatus Babeliae</taxon>
        <taxon>Candidatus Babeliales</taxon>
        <taxon>Candidatus Babeliaceae</taxon>
        <taxon>Candidatus Babela</taxon>
    </lineage>
</organism>
<name>V6DH59_9BACT</name>
<evidence type="ECO:0000259" key="14">
    <source>
        <dbReference type="PROSITE" id="PS51192"/>
    </source>
</evidence>
<keyword evidence="8 12" id="KW-0267">Excision nuclease</keyword>
<dbReference type="STRING" id="673862.BABL1_gene_23"/>
<dbReference type="PROSITE" id="PS51192">
    <property type="entry name" value="HELICASE_ATP_BIND_1"/>
    <property type="match status" value="1"/>
</dbReference>
<evidence type="ECO:0000256" key="4">
    <source>
        <dbReference type="ARBA" id="ARBA00022741"/>
    </source>
</evidence>